<name>A0AAN9BXX1_9CAEN</name>
<organism evidence="4 5">
    <name type="scientific">Littorina saxatilis</name>
    <dbReference type="NCBI Taxonomy" id="31220"/>
    <lineage>
        <taxon>Eukaryota</taxon>
        <taxon>Metazoa</taxon>
        <taxon>Spiralia</taxon>
        <taxon>Lophotrochozoa</taxon>
        <taxon>Mollusca</taxon>
        <taxon>Gastropoda</taxon>
        <taxon>Caenogastropoda</taxon>
        <taxon>Littorinimorpha</taxon>
        <taxon>Littorinoidea</taxon>
        <taxon>Littorinidae</taxon>
        <taxon>Littorina</taxon>
    </lineage>
</organism>
<feature type="domain" description="Tc1-like transposase DDE" evidence="3">
    <location>
        <begin position="132"/>
        <end position="276"/>
    </location>
</feature>
<dbReference type="GO" id="GO:0015074">
    <property type="term" value="P:DNA integration"/>
    <property type="evidence" value="ECO:0007669"/>
    <property type="project" value="InterPro"/>
</dbReference>
<dbReference type="Proteomes" id="UP001374579">
    <property type="component" value="Unassembled WGS sequence"/>
</dbReference>
<dbReference type="GO" id="GO:0003677">
    <property type="term" value="F:DNA binding"/>
    <property type="evidence" value="ECO:0007669"/>
    <property type="project" value="InterPro"/>
</dbReference>
<dbReference type="AlphaFoldDB" id="A0AAN9BXX1"/>
<gene>
    <name evidence="4" type="ORF">V1264_012458</name>
</gene>
<evidence type="ECO:0008006" key="6">
    <source>
        <dbReference type="Google" id="ProtNLM"/>
    </source>
</evidence>
<dbReference type="PANTHER" id="PTHR23022">
    <property type="entry name" value="TRANSPOSABLE ELEMENT-RELATED"/>
    <property type="match status" value="1"/>
</dbReference>
<dbReference type="GO" id="GO:0006313">
    <property type="term" value="P:DNA transposition"/>
    <property type="evidence" value="ECO:0007669"/>
    <property type="project" value="InterPro"/>
</dbReference>
<proteinExistence type="predicted"/>
<dbReference type="InterPro" id="IPR038717">
    <property type="entry name" value="Tc1-like_DDE_dom"/>
</dbReference>
<dbReference type="Pfam" id="PF13358">
    <property type="entry name" value="DDE_3"/>
    <property type="match status" value="1"/>
</dbReference>
<dbReference type="Pfam" id="PF01498">
    <property type="entry name" value="HTH_Tnp_Tc3_2"/>
    <property type="match status" value="1"/>
</dbReference>
<evidence type="ECO:0000256" key="1">
    <source>
        <dbReference type="SAM" id="MobiDB-lite"/>
    </source>
</evidence>
<dbReference type="PANTHER" id="PTHR23022:SF135">
    <property type="entry name" value="SI:DKEY-77F5.3"/>
    <property type="match status" value="1"/>
</dbReference>
<dbReference type="Gene3D" id="3.30.420.10">
    <property type="entry name" value="Ribonuclease H-like superfamily/Ribonuclease H"/>
    <property type="match status" value="1"/>
</dbReference>
<evidence type="ECO:0000313" key="4">
    <source>
        <dbReference type="EMBL" id="KAK7113109.1"/>
    </source>
</evidence>
<dbReference type="EMBL" id="JBAMIC010000002">
    <property type="protein sequence ID" value="KAK7113109.1"/>
    <property type="molecule type" value="Genomic_DNA"/>
</dbReference>
<accession>A0AAN9BXX1</accession>
<protein>
    <recommendedName>
        <fullName evidence="6">Transposable element Tcb1 transposase</fullName>
    </recommendedName>
</protein>
<feature type="region of interest" description="Disordered" evidence="1">
    <location>
        <begin position="27"/>
        <end position="50"/>
    </location>
</feature>
<keyword evidence="5" id="KW-1185">Reference proteome</keyword>
<evidence type="ECO:0000259" key="3">
    <source>
        <dbReference type="Pfam" id="PF13358"/>
    </source>
</evidence>
<dbReference type="InterPro" id="IPR052338">
    <property type="entry name" value="Transposase_5"/>
</dbReference>
<comment type="caution">
    <text evidence="4">The sequence shown here is derived from an EMBL/GenBank/DDBJ whole genome shotgun (WGS) entry which is preliminary data.</text>
</comment>
<evidence type="ECO:0000259" key="2">
    <source>
        <dbReference type="Pfam" id="PF01498"/>
    </source>
</evidence>
<sequence length="325" mass="37751">MVPRWCPQARSGQATSRVHLGHCQTDSTFHSHWEGPGKTHPGQPKKTTPREDRLIERLALQTRTASSSIIRRQLRVATNTNISQQTIQNRLYGFNLRSRHPAVRPRLTPAHRAARRAFCRRHVRWTRQQWSQVLFSDESRFTLNHNDDRLRVWGRQGERYIDATVQEKVAFGGGSVMVWGAFSLHHRTPLFHVQGNLTGLRYRDEILRPLAVPTLQQMGPQAVYQDDNARPHRARVVNDFLQQSGVNRMEWPACSPDLNPIENLWDELDRKVRSNHPPLRDVQHLYQMLQAEWQALPQRIFTILVNSMGTRCVECQNSQGGYTHY</sequence>
<evidence type="ECO:0000313" key="5">
    <source>
        <dbReference type="Proteomes" id="UP001374579"/>
    </source>
</evidence>
<dbReference type="InterPro" id="IPR036397">
    <property type="entry name" value="RNaseH_sf"/>
</dbReference>
<feature type="domain" description="Transposase Tc1-like" evidence="2">
    <location>
        <begin position="52"/>
        <end position="123"/>
    </location>
</feature>
<dbReference type="InterPro" id="IPR002492">
    <property type="entry name" value="Transposase_Tc1-like"/>
</dbReference>
<reference evidence="4 5" key="1">
    <citation type="submission" date="2024-02" db="EMBL/GenBank/DDBJ databases">
        <title>Chromosome-scale genome assembly of the rough periwinkle Littorina saxatilis.</title>
        <authorList>
            <person name="De Jode A."/>
            <person name="Faria R."/>
            <person name="Formenti G."/>
            <person name="Sims Y."/>
            <person name="Smith T.P."/>
            <person name="Tracey A."/>
            <person name="Wood J.M.D."/>
            <person name="Zagrodzka Z.B."/>
            <person name="Johannesson K."/>
            <person name="Butlin R.K."/>
            <person name="Leder E.H."/>
        </authorList>
    </citation>
    <scope>NUCLEOTIDE SEQUENCE [LARGE SCALE GENOMIC DNA]</scope>
    <source>
        <strain evidence="4">Snail1</strain>
        <tissue evidence="4">Muscle</tissue>
    </source>
</reference>